<gene>
    <name evidence="1" type="ORF">EVAR_98778_1</name>
</gene>
<name>A0A4C1YY59_EUMVA</name>
<evidence type="ECO:0000313" key="2">
    <source>
        <dbReference type="Proteomes" id="UP000299102"/>
    </source>
</evidence>
<sequence length="109" mass="12188">MGNRIGIKCGATAGTENRDNIGSLVNEVIGIYTMKALISKQAEPQNKTSVYTQKHTHAHAYEHAHTHTVPFRCRGRVETGSTHNYNKTALEISKVFRELKQCIPFLGYT</sequence>
<protein>
    <submittedName>
        <fullName evidence="1">Uncharacterized protein</fullName>
    </submittedName>
</protein>
<organism evidence="1 2">
    <name type="scientific">Eumeta variegata</name>
    <name type="common">Bagworm moth</name>
    <name type="synonym">Eumeta japonica</name>
    <dbReference type="NCBI Taxonomy" id="151549"/>
    <lineage>
        <taxon>Eukaryota</taxon>
        <taxon>Metazoa</taxon>
        <taxon>Ecdysozoa</taxon>
        <taxon>Arthropoda</taxon>
        <taxon>Hexapoda</taxon>
        <taxon>Insecta</taxon>
        <taxon>Pterygota</taxon>
        <taxon>Neoptera</taxon>
        <taxon>Endopterygota</taxon>
        <taxon>Lepidoptera</taxon>
        <taxon>Glossata</taxon>
        <taxon>Ditrysia</taxon>
        <taxon>Tineoidea</taxon>
        <taxon>Psychidae</taxon>
        <taxon>Oiketicinae</taxon>
        <taxon>Eumeta</taxon>
    </lineage>
</organism>
<reference evidence="1 2" key="1">
    <citation type="journal article" date="2019" name="Commun. Biol.">
        <title>The bagworm genome reveals a unique fibroin gene that provides high tensile strength.</title>
        <authorList>
            <person name="Kono N."/>
            <person name="Nakamura H."/>
            <person name="Ohtoshi R."/>
            <person name="Tomita M."/>
            <person name="Numata K."/>
            <person name="Arakawa K."/>
        </authorList>
    </citation>
    <scope>NUCLEOTIDE SEQUENCE [LARGE SCALE GENOMIC DNA]</scope>
</reference>
<keyword evidence="2" id="KW-1185">Reference proteome</keyword>
<evidence type="ECO:0000313" key="1">
    <source>
        <dbReference type="EMBL" id="GBP79275.1"/>
    </source>
</evidence>
<dbReference type="Proteomes" id="UP000299102">
    <property type="component" value="Unassembled WGS sequence"/>
</dbReference>
<proteinExistence type="predicted"/>
<comment type="caution">
    <text evidence="1">The sequence shown here is derived from an EMBL/GenBank/DDBJ whole genome shotgun (WGS) entry which is preliminary data.</text>
</comment>
<accession>A0A4C1YY59</accession>
<dbReference type="EMBL" id="BGZK01001407">
    <property type="protein sequence ID" value="GBP79275.1"/>
    <property type="molecule type" value="Genomic_DNA"/>
</dbReference>
<dbReference type="AlphaFoldDB" id="A0A4C1YY59"/>